<dbReference type="EC" id="5.3.1.12" evidence="4 7"/>
<evidence type="ECO:0000313" key="9">
    <source>
        <dbReference type="Proteomes" id="UP000051330"/>
    </source>
</evidence>
<reference evidence="8 9" key="1">
    <citation type="journal article" date="2015" name="Genome Announc.">
        <title>Expanding the biotechnology potential of lactobacilli through comparative genomics of 213 strains and associated genera.</title>
        <authorList>
            <person name="Sun Z."/>
            <person name="Harris H.M."/>
            <person name="McCann A."/>
            <person name="Guo C."/>
            <person name="Argimon S."/>
            <person name="Zhang W."/>
            <person name="Yang X."/>
            <person name="Jeffery I.B."/>
            <person name="Cooney J.C."/>
            <person name="Kagawa T.F."/>
            <person name="Liu W."/>
            <person name="Song Y."/>
            <person name="Salvetti E."/>
            <person name="Wrobel A."/>
            <person name="Rasinkangas P."/>
            <person name="Parkhill J."/>
            <person name="Rea M.C."/>
            <person name="O'Sullivan O."/>
            <person name="Ritari J."/>
            <person name="Douillard F.P."/>
            <person name="Paul Ross R."/>
            <person name="Yang R."/>
            <person name="Briner A.E."/>
            <person name="Felis G.E."/>
            <person name="de Vos W.M."/>
            <person name="Barrangou R."/>
            <person name="Klaenhammer T.R."/>
            <person name="Caufield P.W."/>
            <person name="Cui Y."/>
            <person name="Zhang H."/>
            <person name="O'Toole P.W."/>
        </authorList>
    </citation>
    <scope>NUCLEOTIDE SEQUENCE [LARGE SCALE GENOMIC DNA]</scope>
    <source>
        <strain evidence="8 9">DSM 12744</strain>
    </source>
</reference>
<dbReference type="Gene3D" id="3.20.20.140">
    <property type="entry name" value="Metal-dependent hydrolases"/>
    <property type="match status" value="1"/>
</dbReference>
<dbReference type="NCBIfam" id="NF002794">
    <property type="entry name" value="PRK02925.1"/>
    <property type="match status" value="1"/>
</dbReference>
<evidence type="ECO:0000256" key="4">
    <source>
        <dbReference type="ARBA" id="ARBA00012546"/>
    </source>
</evidence>
<dbReference type="SUPFAM" id="SSF51556">
    <property type="entry name" value="Metallo-dependent hydrolases"/>
    <property type="match status" value="1"/>
</dbReference>
<dbReference type="InterPro" id="IPR003766">
    <property type="entry name" value="Uronate_isomerase"/>
</dbReference>
<organism evidence="8 9">
    <name type="scientific">Schleiferilactobacillus perolens DSM 12744</name>
    <dbReference type="NCBI Taxonomy" id="1423792"/>
    <lineage>
        <taxon>Bacteria</taxon>
        <taxon>Bacillati</taxon>
        <taxon>Bacillota</taxon>
        <taxon>Bacilli</taxon>
        <taxon>Lactobacillales</taxon>
        <taxon>Lactobacillaceae</taxon>
        <taxon>Schleiferilactobacillus</taxon>
    </lineage>
</organism>
<dbReference type="PANTHER" id="PTHR30068:SF4">
    <property type="entry name" value="URONATE ISOMERASE"/>
    <property type="match status" value="1"/>
</dbReference>
<evidence type="ECO:0000313" key="8">
    <source>
        <dbReference type="EMBL" id="KRL13764.1"/>
    </source>
</evidence>
<evidence type="ECO:0000256" key="6">
    <source>
        <dbReference type="ARBA" id="ARBA00023235"/>
    </source>
</evidence>
<dbReference type="AlphaFoldDB" id="A0A0R1N623"/>
<dbReference type="PATRIC" id="fig|1423792.3.peg.1816"/>
<dbReference type="GO" id="GO:0019698">
    <property type="term" value="P:D-galacturonate catabolic process"/>
    <property type="evidence" value="ECO:0007669"/>
    <property type="project" value="TreeGrafter"/>
</dbReference>
<gene>
    <name evidence="7" type="primary">uxaC</name>
    <name evidence="8" type="ORF">FD09_GL001792</name>
</gene>
<dbReference type="GO" id="GO:0008880">
    <property type="term" value="F:glucuronate isomerase activity"/>
    <property type="evidence" value="ECO:0007669"/>
    <property type="project" value="UniProtKB-UniRule"/>
</dbReference>
<protein>
    <recommendedName>
        <fullName evidence="5 7">Uronate isomerase</fullName>
        <ecNumber evidence="4 7">5.3.1.12</ecNumber>
    </recommendedName>
    <alternativeName>
        <fullName evidence="7">Glucuronate isomerase</fullName>
    </alternativeName>
    <alternativeName>
        <fullName evidence="7">Uronic isomerase</fullName>
    </alternativeName>
</protein>
<dbReference type="EMBL" id="AZEC01000003">
    <property type="protein sequence ID" value="KRL13764.1"/>
    <property type="molecule type" value="Genomic_DNA"/>
</dbReference>
<evidence type="ECO:0000256" key="2">
    <source>
        <dbReference type="ARBA" id="ARBA00004892"/>
    </source>
</evidence>
<name>A0A0R1N623_9LACO</name>
<sequence>MAFLDDDFLLTSEPAKKLFHQYAAQMPIIDFHCHLDPKEIYENKNYANITRIWLNEGTYGDHYKWRLERANGVPEELITGDGDDQKKFMAWAGTMERAFGNPVFEWTHLELRRFFGIDEVLNRQTAPAIWEKTNALLQQPDFKPRALIKRSNVQVVCTTDDPASDLHYHQLLKKEETANGFKVLPAMRPDKLVHIEDDGFGAYLQELGKQAQIQIGSFAALQTALEQRFEYFNEVGGRLSDHGLNTFHFAEASADELDHILQKGIANTPLTDHEINQFVTMLIETLMKLNKRFGWTMQFHANVARNLNTRRFAEIGADTGFDAMGTQPDLVDQFRQLFVKMASVDAIPKTIFYSCNPNDWLGLETMLQSFVDTGDRQHLQLGAAWWFNDTAEGMTQQLRTFAEQSLLPNFVGMLTDSRSFLSYPRHEYFRRVLCNFYGNLIEEGRAPDDLPALGQVVQDISYNNAHDYFGFFETKE</sequence>
<comment type="catalytic activity">
    <reaction evidence="7">
        <text>aldehydo-D-galacturonate = keto-D-tagaturonate</text>
        <dbReference type="Rhea" id="RHEA:27702"/>
        <dbReference type="ChEBI" id="CHEBI:12952"/>
        <dbReference type="ChEBI" id="CHEBI:17886"/>
    </reaction>
</comment>
<dbReference type="STRING" id="1423792.FD09_GL001792"/>
<evidence type="ECO:0000256" key="1">
    <source>
        <dbReference type="ARBA" id="ARBA00001165"/>
    </source>
</evidence>
<evidence type="ECO:0000256" key="5">
    <source>
        <dbReference type="ARBA" id="ARBA00020555"/>
    </source>
</evidence>
<proteinExistence type="inferred from homology"/>
<dbReference type="GO" id="GO:0042840">
    <property type="term" value="P:D-glucuronate catabolic process"/>
    <property type="evidence" value="ECO:0007669"/>
    <property type="project" value="TreeGrafter"/>
</dbReference>
<comment type="caution">
    <text evidence="8">The sequence shown here is derived from an EMBL/GenBank/DDBJ whole genome shotgun (WGS) entry which is preliminary data.</text>
</comment>
<dbReference type="UniPathway" id="UPA00246"/>
<dbReference type="RefSeq" id="WP_057818630.1">
    <property type="nucleotide sequence ID" value="NZ_AZEC01000003.1"/>
</dbReference>
<keyword evidence="6 7" id="KW-0413">Isomerase</keyword>
<dbReference type="OrthoDB" id="9766564at2"/>
<evidence type="ECO:0000256" key="3">
    <source>
        <dbReference type="ARBA" id="ARBA00008397"/>
    </source>
</evidence>
<comment type="pathway">
    <text evidence="2 7">Carbohydrate metabolism; pentose and glucuronate interconversion.</text>
</comment>
<dbReference type="HAMAP" id="MF_00675">
    <property type="entry name" value="UxaC"/>
    <property type="match status" value="1"/>
</dbReference>
<dbReference type="InterPro" id="IPR032466">
    <property type="entry name" value="Metal_Hydrolase"/>
</dbReference>
<dbReference type="Gene3D" id="1.10.2020.10">
    <property type="entry name" value="uronate isomerase, domain 2, chain A"/>
    <property type="match status" value="1"/>
</dbReference>
<comment type="catalytic activity">
    <reaction evidence="1 7">
        <text>D-glucuronate = D-fructuronate</text>
        <dbReference type="Rhea" id="RHEA:13049"/>
        <dbReference type="ChEBI" id="CHEBI:58720"/>
        <dbReference type="ChEBI" id="CHEBI:59863"/>
        <dbReference type="EC" id="5.3.1.12"/>
    </reaction>
</comment>
<dbReference type="Proteomes" id="UP000051330">
    <property type="component" value="Unassembled WGS sequence"/>
</dbReference>
<keyword evidence="9" id="KW-1185">Reference proteome</keyword>
<dbReference type="PANTHER" id="PTHR30068">
    <property type="entry name" value="URONATE ISOMERASE"/>
    <property type="match status" value="1"/>
</dbReference>
<comment type="similarity">
    <text evidence="3 7">Belongs to the metallo-dependent hydrolases superfamily. Uronate isomerase family.</text>
</comment>
<evidence type="ECO:0000256" key="7">
    <source>
        <dbReference type="HAMAP-Rule" id="MF_00675"/>
    </source>
</evidence>
<accession>A0A0R1N623</accession>
<dbReference type="Pfam" id="PF02614">
    <property type="entry name" value="UxaC"/>
    <property type="match status" value="1"/>
</dbReference>